<accession>A0A6C0B427</accession>
<dbReference type="EMBL" id="MN739062">
    <property type="protein sequence ID" value="QHS86812.1"/>
    <property type="molecule type" value="Genomic_DNA"/>
</dbReference>
<dbReference type="AlphaFoldDB" id="A0A6C0B427"/>
<name>A0A6C0B427_9ZZZZ</name>
<evidence type="ECO:0000313" key="2">
    <source>
        <dbReference type="EMBL" id="QHS86812.1"/>
    </source>
</evidence>
<keyword evidence="1" id="KW-1133">Transmembrane helix</keyword>
<feature type="transmembrane region" description="Helical" evidence="1">
    <location>
        <begin position="71"/>
        <end position="88"/>
    </location>
</feature>
<reference evidence="2" key="1">
    <citation type="journal article" date="2020" name="Nature">
        <title>Giant virus diversity and host interactions through global metagenomics.</title>
        <authorList>
            <person name="Schulz F."/>
            <person name="Roux S."/>
            <person name="Paez-Espino D."/>
            <person name="Jungbluth S."/>
            <person name="Walsh D.A."/>
            <person name="Denef V.J."/>
            <person name="McMahon K.D."/>
            <person name="Konstantinidis K.T."/>
            <person name="Eloe-Fadrosh E.A."/>
            <person name="Kyrpides N.C."/>
            <person name="Woyke T."/>
        </authorList>
    </citation>
    <scope>NUCLEOTIDE SEQUENCE</scope>
    <source>
        <strain evidence="2">GVMAG-M-3300009422-16</strain>
    </source>
</reference>
<feature type="transmembrane region" description="Helical" evidence="1">
    <location>
        <begin position="16"/>
        <end position="34"/>
    </location>
</feature>
<sequence>MSTTVRTLKQLVNPRIFIESTWLFGVLSLFLALYGPRLQPKLPAVIRNLFNNSLFRGVVLFLVVYLAGKNMALSLTITVIFLVVMGILQQTKILSDVNEFFVNERFSQPGPPVAQCSNYKNDTENFDGPVYKLHSGDAQL</sequence>
<keyword evidence="1" id="KW-0812">Transmembrane</keyword>
<proteinExistence type="predicted"/>
<evidence type="ECO:0000256" key="1">
    <source>
        <dbReference type="SAM" id="Phobius"/>
    </source>
</evidence>
<keyword evidence="1" id="KW-0472">Membrane</keyword>
<protein>
    <submittedName>
        <fullName evidence="2">Uncharacterized protein</fullName>
    </submittedName>
</protein>
<organism evidence="2">
    <name type="scientific">viral metagenome</name>
    <dbReference type="NCBI Taxonomy" id="1070528"/>
    <lineage>
        <taxon>unclassified sequences</taxon>
        <taxon>metagenomes</taxon>
        <taxon>organismal metagenomes</taxon>
    </lineage>
</organism>